<keyword evidence="7" id="KW-1133">Transmembrane helix</keyword>
<comment type="similarity">
    <text evidence="2">Belongs to the glycosyltransferase 31 family.</text>
</comment>
<evidence type="ECO:0000259" key="11">
    <source>
        <dbReference type="Pfam" id="PF02434"/>
    </source>
</evidence>
<evidence type="ECO:0000256" key="7">
    <source>
        <dbReference type="ARBA" id="ARBA00022989"/>
    </source>
</evidence>
<keyword evidence="3" id="KW-0328">Glycosyltransferase</keyword>
<comment type="subcellular location">
    <subcellularLocation>
        <location evidence="9">Endomembrane system</location>
        <topology evidence="9">Single-pass membrane protein</topology>
    </subcellularLocation>
    <subcellularLocation>
        <location evidence="1">Membrane</location>
        <topology evidence="1">Single-pass type II membrane protein</topology>
    </subcellularLocation>
</comment>
<dbReference type="Gene3D" id="3.90.550.50">
    <property type="match status" value="1"/>
</dbReference>
<evidence type="ECO:0000256" key="2">
    <source>
        <dbReference type="ARBA" id="ARBA00008661"/>
    </source>
</evidence>
<evidence type="ECO:0000256" key="10">
    <source>
        <dbReference type="SAM" id="SignalP"/>
    </source>
</evidence>
<keyword evidence="6" id="KW-0735">Signal-anchor</keyword>
<evidence type="ECO:0000256" key="6">
    <source>
        <dbReference type="ARBA" id="ARBA00022968"/>
    </source>
</evidence>
<keyword evidence="4" id="KW-0808">Transferase</keyword>
<evidence type="ECO:0000256" key="8">
    <source>
        <dbReference type="ARBA" id="ARBA00023136"/>
    </source>
</evidence>
<keyword evidence="8" id="KW-0472">Membrane</keyword>
<keyword evidence="12" id="KW-1185">Reference proteome</keyword>
<evidence type="ECO:0000256" key="1">
    <source>
        <dbReference type="ARBA" id="ARBA00004606"/>
    </source>
</evidence>
<evidence type="ECO:0000313" key="13">
    <source>
        <dbReference type="RefSeq" id="XP_006825396.1"/>
    </source>
</evidence>
<keyword evidence="5" id="KW-0812">Transmembrane</keyword>
<gene>
    <name evidence="13" type="primary">fng</name>
</gene>
<dbReference type="GeneID" id="100653401"/>
<evidence type="ECO:0000256" key="5">
    <source>
        <dbReference type="ARBA" id="ARBA00022692"/>
    </source>
</evidence>
<protein>
    <submittedName>
        <fullName evidence="13">Beta-1,3-N-acetylglucosaminyltransferase lunatic fringe</fullName>
    </submittedName>
</protein>
<sequence>MRLRAKRTLQGLVLTAILCLIALQLSIPSNGSEITAEVERGGGHGDGVFDALPFMSEKVDGAGISKALFHDRRHIQGLPDAQIDSVRRKAVDKFQQLNSSDEASLFSQDEGDIVDQRPAAHKPKHGSLAQIHSNVYNRNRTQSNNSSNVQLGGYAKLSMGLLDMSQMVTSPVNSPRRTELSDIFIGVKTTKRYHAERLDLLLDTWVDMSLEQTYLFTDQEDYEYNKKLHGHLINTNCSSLHTRQALCCKMSAMYDMFLESHKRWFCHVDDDNYLNVAQLVKLLQQYRHTDDVYLGKPSLSHPIEAVDRTNNMRRVSFWFATGGAGFCLSRAMALHMSPYASGGSFSSMCNRIRLPDDVTVGFIVEVLLKKKLTKVSEFNSHLEALWQIKKLDLPKQVTLSYSKGTKKYKNVITLDNRVFSDEQDPTRLKSLHCMMFPQVGECALMARPPSLLSGLDDGWPHLGKGNVV</sequence>
<dbReference type="RefSeq" id="XP_006825396.1">
    <property type="nucleotide sequence ID" value="XM_006825333.1"/>
</dbReference>
<dbReference type="InterPro" id="IPR003378">
    <property type="entry name" value="Fringe-like_glycosylTrfase"/>
</dbReference>
<feature type="signal peptide" evidence="10">
    <location>
        <begin position="1"/>
        <end position="31"/>
    </location>
</feature>
<evidence type="ECO:0000256" key="4">
    <source>
        <dbReference type="ARBA" id="ARBA00022679"/>
    </source>
</evidence>
<dbReference type="Pfam" id="PF02434">
    <property type="entry name" value="Fringe"/>
    <property type="match status" value="1"/>
</dbReference>
<feature type="domain" description="Fringe-like glycosyltransferase" evidence="11">
    <location>
        <begin position="177"/>
        <end position="427"/>
    </location>
</feature>
<reference evidence="13" key="1">
    <citation type="submission" date="2025-08" db="UniProtKB">
        <authorList>
            <consortium name="RefSeq"/>
        </authorList>
    </citation>
    <scope>IDENTIFICATION</scope>
    <source>
        <tissue evidence="13">Testes</tissue>
    </source>
</reference>
<keyword evidence="10" id="KW-0732">Signal</keyword>
<dbReference type="Proteomes" id="UP000694865">
    <property type="component" value="Unplaced"/>
</dbReference>
<feature type="chain" id="PRO_5046923515" evidence="10">
    <location>
        <begin position="32"/>
        <end position="468"/>
    </location>
</feature>
<accession>A0ABM0MZF5</accession>
<evidence type="ECO:0000313" key="12">
    <source>
        <dbReference type="Proteomes" id="UP000694865"/>
    </source>
</evidence>
<evidence type="ECO:0000256" key="3">
    <source>
        <dbReference type="ARBA" id="ARBA00022676"/>
    </source>
</evidence>
<dbReference type="PANTHER" id="PTHR10811">
    <property type="entry name" value="FRINGE-RELATED"/>
    <property type="match status" value="1"/>
</dbReference>
<proteinExistence type="inferred from homology"/>
<evidence type="ECO:0000256" key="9">
    <source>
        <dbReference type="ARBA" id="ARBA00037847"/>
    </source>
</evidence>
<name>A0ABM0MZF5_SACKO</name>
<organism evidence="12 13">
    <name type="scientific">Saccoglossus kowalevskii</name>
    <name type="common">Acorn worm</name>
    <dbReference type="NCBI Taxonomy" id="10224"/>
    <lineage>
        <taxon>Eukaryota</taxon>
        <taxon>Metazoa</taxon>
        <taxon>Hemichordata</taxon>
        <taxon>Enteropneusta</taxon>
        <taxon>Harrimaniidae</taxon>
        <taxon>Saccoglossus</taxon>
    </lineage>
</organism>